<evidence type="ECO:0000313" key="2">
    <source>
        <dbReference type="Proteomes" id="UP000257045"/>
    </source>
</evidence>
<gene>
    <name evidence="1" type="ORF">CQA58_02360</name>
</gene>
<organism evidence="1 2">
    <name type="scientific">Helicobacter brantae</name>
    <dbReference type="NCBI Taxonomy" id="375927"/>
    <lineage>
        <taxon>Bacteria</taxon>
        <taxon>Pseudomonadati</taxon>
        <taxon>Campylobacterota</taxon>
        <taxon>Epsilonproteobacteria</taxon>
        <taxon>Campylobacterales</taxon>
        <taxon>Helicobacteraceae</taxon>
        <taxon>Helicobacter</taxon>
    </lineage>
</organism>
<comment type="caution">
    <text evidence="1">The sequence shown here is derived from an EMBL/GenBank/DDBJ whole genome shotgun (WGS) entry which is preliminary data.</text>
</comment>
<dbReference type="OrthoDB" id="5355820at2"/>
<dbReference type="Proteomes" id="UP000257045">
    <property type="component" value="Unassembled WGS sequence"/>
</dbReference>
<reference evidence="1 2" key="1">
    <citation type="submission" date="2018-04" db="EMBL/GenBank/DDBJ databases">
        <title>Novel Campyloabacter and Helicobacter Species and Strains.</title>
        <authorList>
            <person name="Mannion A.J."/>
            <person name="Shen Z."/>
            <person name="Fox J.G."/>
        </authorList>
    </citation>
    <scope>NUCLEOTIDE SEQUENCE [LARGE SCALE GENOMIC DNA]</scope>
    <source>
        <strain evidence="1 2">MIT 04-9366</strain>
    </source>
</reference>
<dbReference type="AlphaFoldDB" id="A0A3D8J1J9"/>
<evidence type="ECO:0000313" key="1">
    <source>
        <dbReference type="EMBL" id="RDU71409.1"/>
    </source>
</evidence>
<protein>
    <recommendedName>
        <fullName evidence="3">CAAX protease</fullName>
    </recommendedName>
</protein>
<keyword evidence="2" id="KW-1185">Reference proteome</keyword>
<accession>A0A3D8J1J9</accession>
<name>A0A3D8J1J9_9HELI</name>
<dbReference type="EMBL" id="NXLV01000003">
    <property type="protein sequence ID" value="RDU71409.1"/>
    <property type="molecule type" value="Genomic_DNA"/>
</dbReference>
<proteinExistence type="predicted"/>
<evidence type="ECO:0008006" key="3">
    <source>
        <dbReference type="Google" id="ProtNLM"/>
    </source>
</evidence>
<sequence length="105" mass="12651">MSNLNYIKDKKKIFFSNLDKNIIVLSLIRIIRNRAFHWENLHKIREVNGKIYPRITTTYPKKDICRKTKIGIAPEKILTFLDDLIVSINNEIMKIYKDIEIRYKR</sequence>